<evidence type="ECO:0000256" key="1">
    <source>
        <dbReference type="ARBA" id="ARBA00004123"/>
    </source>
</evidence>
<evidence type="ECO:0000256" key="4">
    <source>
        <dbReference type="ARBA" id="ARBA00022490"/>
    </source>
</evidence>
<organism evidence="10 11">
    <name type="scientific">Discina gigas</name>
    <dbReference type="NCBI Taxonomy" id="1032678"/>
    <lineage>
        <taxon>Eukaryota</taxon>
        <taxon>Fungi</taxon>
        <taxon>Dikarya</taxon>
        <taxon>Ascomycota</taxon>
        <taxon>Pezizomycotina</taxon>
        <taxon>Pezizomycetes</taxon>
        <taxon>Pezizales</taxon>
        <taxon>Discinaceae</taxon>
        <taxon>Discina</taxon>
    </lineage>
</organism>
<dbReference type="Gene3D" id="1.20.58.190">
    <property type="entry name" value="Translin, domain 1"/>
    <property type="match status" value="1"/>
</dbReference>
<dbReference type="Proteomes" id="UP001447188">
    <property type="component" value="Unassembled WGS sequence"/>
</dbReference>
<accession>A0ABR3GPX8</accession>
<dbReference type="Gene3D" id="1.20.58.200">
    <property type="entry name" value="Translin, domain 2"/>
    <property type="match status" value="1"/>
</dbReference>
<evidence type="ECO:0000313" key="10">
    <source>
        <dbReference type="EMBL" id="KAL0637965.1"/>
    </source>
</evidence>
<comment type="similarity">
    <text evidence="3">Belongs to the translin family.</text>
</comment>
<name>A0ABR3GPX8_9PEZI</name>
<dbReference type="InterPro" id="IPR036081">
    <property type="entry name" value="Translin_sf"/>
</dbReference>
<evidence type="ECO:0000256" key="5">
    <source>
        <dbReference type="ARBA" id="ARBA00022884"/>
    </source>
</evidence>
<proteinExistence type="inferred from homology"/>
<feature type="coiled-coil region" evidence="8">
    <location>
        <begin position="20"/>
        <end position="47"/>
    </location>
</feature>
<evidence type="ECO:0000256" key="9">
    <source>
        <dbReference type="SAM" id="MobiDB-lite"/>
    </source>
</evidence>
<comment type="caution">
    <text evidence="10">The sequence shown here is derived from an EMBL/GenBank/DDBJ whole genome shotgun (WGS) entry which is preliminary data.</text>
</comment>
<sequence>MSETFAMVDPEIFAAVQEMIEKDSAVKEEIRNALRKLDKEVRKITSILSRVHIVPAEHVPKLTDSVNDGFKQVRDEIEGLVEIVKDYPYYKYNGLWTRDLQNTVFLVLLHGWLERSYGIAGSENSLLTIDEVGAVLGVPVNLKTEDKFHLTIEEYLHAVISLVEELTRLTTNAVTQRDFLRPQMINRFVKDIHSSFQVLNLKNDSLRRRSDSLKYSVKKVEDVNYDLILRNLIQITENKTAGAGESKTTSAPEAGMEENVLRAGA</sequence>
<dbReference type="EMBL" id="JBBBZM010000028">
    <property type="protein sequence ID" value="KAL0637965.1"/>
    <property type="molecule type" value="Genomic_DNA"/>
</dbReference>
<evidence type="ECO:0000256" key="3">
    <source>
        <dbReference type="ARBA" id="ARBA00005902"/>
    </source>
</evidence>
<dbReference type="InterPro" id="IPR002848">
    <property type="entry name" value="Translin_fam"/>
</dbReference>
<gene>
    <name evidence="10" type="primary">tsn1</name>
    <name evidence="10" type="ORF">Q9L58_003043</name>
</gene>
<dbReference type="InterPro" id="IPR033956">
    <property type="entry name" value="Translin"/>
</dbReference>
<dbReference type="Pfam" id="PF01997">
    <property type="entry name" value="Translin"/>
    <property type="match status" value="1"/>
</dbReference>
<keyword evidence="11" id="KW-1185">Reference proteome</keyword>
<evidence type="ECO:0000256" key="2">
    <source>
        <dbReference type="ARBA" id="ARBA00004496"/>
    </source>
</evidence>
<evidence type="ECO:0000256" key="7">
    <source>
        <dbReference type="ARBA" id="ARBA00023242"/>
    </source>
</evidence>
<dbReference type="InterPro" id="IPR016068">
    <property type="entry name" value="Translin_N"/>
</dbReference>
<feature type="region of interest" description="Disordered" evidence="9">
    <location>
        <begin position="240"/>
        <end position="265"/>
    </location>
</feature>
<keyword evidence="8" id="KW-0175">Coiled coil</keyword>
<comment type="subcellular location">
    <subcellularLocation>
        <location evidence="2">Cytoplasm</location>
    </subcellularLocation>
    <subcellularLocation>
        <location evidence="1">Nucleus</location>
    </subcellularLocation>
</comment>
<dbReference type="InterPro" id="IPR016069">
    <property type="entry name" value="Translin_C"/>
</dbReference>
<keyword evidence="5" id="KW-0694">RNA-binding</keyword>
<evidence type="ECO:0000256" key="6">
    <source>
        <dbReference type="ARBA" id="ARBA00023125"/>
    </source>
</evidence>
<evidence type="ECO:0000256" key="8">
    <source>
        <dbReference type="SAM" id="Coils"/>
    </source>
</evidence>
<keyword evidence="4" id="KW-0963">Cytoplasm</keyword>
<dbReference type="CDD" id="cd14819">
    <property type="entry name" value="Translin"/>
    <property type="match status" value="1"/>
</dbReference>
<dbReference type="SUPFAM" id="SSF74784">
    <property type="entry name" value="Translin"/>
    <property type="match status" value="1"/>
</dbReference>
<reference evidence="10 11" key="1">
    <citation type="submission" date="2024-02" db="EMBL/GenBank/DDBJ databases">
        <title>Discinaceae phylogenomics.</title>
        <authorList>
            <person name="Dirks A.C."/>
            <person name="James T.Y."/>
        </authorList>
    </citation>
    <scope>NUCLEOTIDE SEQUENCE [LARGE SCALE GENOMIC DNA]</scope>
    <source>
        <strain evidence="10 11">ACD0624</strain>
    </source>
</reference>
<evidence type="ECO:0000313" key="11">
    <source>
        <dbReference type="Proteomes" id="UP001447188"/>
    </source>
</evidence>
<dbReference type="PANTHER" id="PTHR10741">
    <property type="entry name" value="TRANSLIN AND TRANSLIN ASSOCIATED PROTEIN X"/>
    <property type="match status" value="1"/>
</dbReference>
<keyword evidence="7" id="KW-0539">Nucleus</keyword>
<protein>
    <submittedName>
        <fullName evidence="10">Translin-1</fullName>
    </submittedName>
</protein>
<keyword evidence="6" id="KW-0238">DNA-binding</keyword>